<comment type="caution">
    <text evidence="2">The sequence shown here is derived from an EMBL/GenBank/DDBJ whole genome shotgun (WGS) entry which is preliminary data.</text>
</comment>
<organism evidence="2 3">
    <name type="scientific">Umezawaea endophytica</name>
    <dbReference type="NCBI Taxonomy" id="1654476"/>
    <lineage>
        <taxon>Bacteria</taxon>
        <taxon>Bacillati</taxon>
        <taxon>Actinomycetota</taxon>
        <taxon>Actinomycetes</taxon>
        <taxon>Pseudonocardiales</taxon>
        <taxon>Pseudonocardiaceae</taxon>
        <taxon>Umezawaea</taxon>
    </lineage>
</organism>
<name>A0A9X2VNA4_9PSEU</name>
<dbReference type="Proteomes" id="UP001141259">
    <property type="component" value="Unassembled WGS sequence"/>
</dbReference>
<sequence length="73" mass="7950">MPTSRRHTAGLAGSFTFMRFTGIPPVVFVETENSSLFVEDKAPVTGYRTVLDSLASVALDEEQSRELISTIAT</sequence>
<dbReference type="Pfam" id="PF19054">
    <property type="entry name" value="DUF5753"/>
    <property type="match status" value="1"/>
</dbReference>
<evidence type="ECO:0000313" key="2">
    <source>
        <dbReference type="EMBL" id="MCS7479838.1"/>
    </source>
</evidence>
<dbReference type="RefSeq" id="WP_259625458.1">
    <property type="nucleotide sequence ID" value="NZ_JANYMP010000011.1"/>
</dbReference>
<dbReference type="InterPro" id="IPR043917">
    <property type="entry name" value="DUF5753"/>
</dbReference>
<accession>A0A9X2VNA4</accession>
<feature type="domain" description="DUF5753" evidence="1">
    <location>
        <begin position="1"/>
        <end position="69"/>
    </location>
</feature>
<keyword evidence="3" id="KW-1185">Reference proteome</keyword>
<dbReference type="AlphaFoldDB" id="A0A9X2VNA4"/>
<dbReference type="EMBL" id="JANYMP010000011">
    <property type="protein sequence ID" value="MCS7479838.1"/>
    <property type="molecule type" value="Genomic_DNA"/>
</dbReference>
<evidence type="ECO:0000259" key="1">
    <source>
        <dbReference type="Pfam" id="PF19054"/>
    </source>
</evidence>
<protein>
    <submittedName>
        <fullName evidence="2">Scr1 family TA system antitoxin-like transcriptional regulator</fullName>
    </submittedName>
</protein>
<evidence type="ECO:0000313" key="3">
    <source>
        <dbReference type="Proteomes" id="UP001141259"/>
    </source>
</evidence>
<reference evidence="2" key="1">
    <citation type="submission" date="2022-08" db="EMBL/GenBank/DDBJ databases">
        <authorList>
            <person name="Tistechok S."/>
            <person name="Samborskyy M."/>
            <person name="Roman I."/>
        </authorList>
    </citation>
    <scope>NUCLEOTIDE SEQUENCE</scope>
    <source>
        <strain evidence="2">DSM 103496</strain>
    </source>
</reference>
<gene>
    <name evidence="2" type="ORF">NZH93_23495</name>
</gene>
<proteinExistence type="predicted"/>